<name>A0ABQ4MF41_9BACL</name>
<dbReference type="EMBL" id="BOSL01000012">
    <property type="protein sequence ID" value="GIP54617.1"/>
    <property type="molecule type" value="Genomic_DNA"/>
</dbReference>
<keyword evidence="4 5" id="KW-0472">Membrane</keyword>
<dbReference type="Pfam" id="PF04932">
    <property type="entry name" value="Wzy_C"/>
    <property type="match status" value="1"/>
</dbReference>
<feature type="transmembrane region" description="Helical" evidence="5">
    <location>
        <begin position="296"/>
        <end position="316"/>
    </location>
</feature>
<organism evidence="7 8">
    <name type="scientific">Paenibacillus vini</name>
    <dbReference type="NCBI Taxonomy" id="1476024"/>
    <lineage>
        <taxon>Bacteria</taxon>
        <taxon>Bacillati</taxon>
        <taxon>Bacillota</taxon>
        <taxon>Bacilli</taxon>
        <taxon>Bacillales</taxon>
        <taxon>Paenibacillaceae</taxon>
        <taxon>Paenibacillus</taxon>
    </lineage>
</organism>
<protein>
    <recommendedName>
        <fullName evidence="6">O-antigen ligase-related domain-containing protein</fullName>
    </recommendedName>
</protein>
<comment type="caution">
    <text evidence="7">The sequence shown here is derived from an EMBL/GenBank/DDBJ whole genome shotgun (WGS) entry which is preliminary data.</text>
</comment>
<evidence type="ECO:0000313" key="7">
    <source>
        <dbReference type="EMBL" id="GIP54617.1"/>
    </source>
</evidence>
<evidence type="ECO:0000259" key="6">
    <source>
        <dbReference type="Pfam" id="PF04932"/>
    </source>
</evidence>
<comment type="subcellular location">
    <subcellularLocation>
        <location evidence="1">Membrane</location>
        <topology evidence="1">Multi-pass membrane protein</topology>
    </subcellularLocation>
</comment>
<feature type="transmembrane region" description="Helical" evidence="5">
    <location>
        <begin position="109"/>
        <end position="125"/>
    </location>
</feature>
<feature type="transmembrane region" description="Helical" evidence="5">
    <location>
        <begin position="210"/>
        <end position="231"/>
    </location>
</feature>
<evidence type="ECO:0000256" key="1">
    <source>
        <dbReference type="ARBA" id="ARBA00004141"/>
    </source>
</evidence>
<evidence type="ECO:0000256" key="5">
    <source>
        <dbReference type="SAM" id="Phobius"/>
    </source>
</evidence>
<dbReference type="PANTHER" id="PTHR37422">
    <property type="entry name" value="TEICHURONIC ACID BIOSYNTHESIS PROTEIN TUAE"/>
    <property type="match status" value="1"/>
</dbReference>
<dbReference type="Gene3D" id="1.25.40.10">
    <property type="entry name" value="Tetratricopeptide repeat domain"/>
    <property type="match status" value="1"/>
</dbReference>
<feature type="transmembrane region" description="Helical" evidence="5">
    <location>
        <begin position="328"/>
        <end position="351"/>
    </location>
</feature>
<dbReference type="InterPro" id="IPR011990">
    <property type="entry name" value="TPR-like_helical_dom_sf"/>
</dbReference>
<dbReference type="PANTHER" id="PTHR37422:SF13">
    <property type="entry name" value="LIPOPOLYSACCHARIDE BIOSYNTHESIS PROTEIN PA4999-RELATED"/>
    <property type="match status" value="1"/>
</dbReference>
<keyword evidence="2 5" id="KW-0812">Transmembrane</keyword>
<dbReference type="Proteomes" id="UP000679992">
    <property type="component" value="Unassembled WGS sequence"/>
</dbReference>
<evidence type="ECO:0000313" key="8">
    <source>
        <dbReference type="Proteomes" id="UP000679992"/>
    </source>
</evidence>
<accession>A0ABQ4MF41</accession>
<keyword evidence="8" id="KW-1185">Reference proteome</keyword>
<feature type="domain" description="O-antigen ligase-related" evidence="6">
    <location>
        <begin position="96"/>
        <end position="304"/>
    </location>
</feature>
<feature type="transmembrane region" description="Helical" evidence="5">
    <location>
        <begin position="393"/>
        <end position="413"/>
    </location>
</feature>
<feature type="transmembrane region" description="Helical" evidence="5">
    <location>
        <begin position="85"/>
        <end position="103"/>
    </location>
</feature>
<sequence length="606" mass="64332">MERGWLLLTGGLAVTSLAAVYGGLSLPGAILRTEDRELAAAGARLGGLLQYPNTFGAVMAAAMLERLTALARLPGAAFTRAAGWRGYWTGVLAPVFALCLLLSESRGALAAAAAGWAAGCLLLRGRERLRYALQSGVAAGAGALLAAQLAAAQLAPPALPGLLSLAAVLAAAIALSGLAARAATPERARGQRAGHRRAVPRHRRHRRHAAAALLGAAALAAGAVLAAAGGLPWRLTRAATLFARGELYADALRMLREAPWFGLGGDVWRTMFRSIQSRPYVGSEVHSGYLDFALDLGIVGLAVMLCWLGVIAAALYRSNRRLLPALCVLLLHSAIDFDMSYGFFWLLILWLEAWRANSSSERPSCDPKLFRSNRPGLVLVPSLVRSHAAQARLRAVMMAFLALVLLAGGISGLRQAESLRMQRLAASASEAARPAEAVRLLERAVALAPARAQARLALAAVLPPAEAAEVLRRGMAYERGHPGLELALGLSLAKQGDPAALTHLRRAAELDRYSRAVQTAALRGISLLVDRLDADGRTEQSRLAAAEGIKAYRSYVLLAERAREGRDDRDFRLTREAVSLAILLEARGGVPSSYFPEPAESLSDRF</sequence>
<dbReference type="RefSeq" id="WP_213655854.1">
    <property type="nucleotide sequence ID" value="NZ_BOSL01000012.1"/>
</dbReference>
<evidence type="ECO:0000256" key="4">
    <source>
        <dbReference type="ARBA" id="ARBA00023136"/>
    </source>
</evidence>
<feature type="transmembrane region" description="Helical" evidence="5">
    <location>
        <begin position="137"/>
        <end position="155"/>
    </location>
</feature>
<feature type="transmembrane region" description="Helical" evidence="5">
    <location>
        <begin position="161"/>
        <end position="183"/>
    </location>
</feature>
<reference evidence="7 8" key="1">
    <citation type="submission" date="2021-03" db="EMBL/GenBank/DDBJ databases">
        <title>Antimicrobial resistance genes in bacteria isolated from Japanese honey, and their potential for conferring macrolide and lincosamide resistance in the American foulbrood pathogen Paenibacillus larvae.</title>
        <authorList>
            <person name="Okamoto M."/>
            <person name="Kumagai M."/>
            <person name="Kanamori H."/>
            <person name="Takamatsu D."/>
        </authorList>
    </citation>
    <scope>NUCLEOTIDE SEQUENCE [LARGE SCALE GENOMIC DNA]</scope>
    <source>
        <strain evidence="7 8">J42TS3</strain>
    </source>
</reference>
<keyword evidence="3 5" id="KW-1133">Transmembrane helix</keyword>
<evidence type="ECO:0000256" key="3">
    <source>
        <dbReference type="ARBA" id="ARBA00022989"/>
    </source>
</evidence>
<gene>
    <name evidence="7" type="ORF">J42TS3_36520</name>
</gene>
<dbReference type="InterPro" id="IPR051533">
    <property type="entry name" value="WaaL-like"/>
</dbReference>
<proteinExistence type="predicted"/>
<evidence type="ECO:0000256" key="2">
    <source>
        <dbReference type="ARBA" id="ARBA00022692"/>
    </source>
</evidence>
<dbReference type="InterPro" id="IPR007016">
    <property type="entry name" value="O-antigen_ligase-rel_domated"/>
</dbReference>